<dbReference type="PANTHER" id="PTHR42924">
    <property type="entry name" value="EXONUCLEASE"/>
    <property type="match status" value="1"/>
</dbReference>
<sequence length="434" mass="48743">MMLSWIPAELHTHTFHSDGSQSLQELAQSAKQAGIEVIALTDHNTQSGLIDRSRVEASTGLRIVAGMEWTTFYGHMVTLGLLDYVDWRQVGQGDIEQGIREVHKAGGIAGMAHPFRIGSPICTGCYWEYPIHDWSQLDYIEVWSTLMPFMKQDSQRAFALWTSLLNEGHRLAATSGRDWHRTLPDDAPAAITYIGLEATVEQSGDGAEHQSYAHDAEHSIDKQAQLHSEAASDNSNSMNTYMNEQQDAVTQSSIRRVDDRQCRVNDRQHDDHPYIEAIRNGKLTITMGPVLDLYAVVYKSNAVTQAAEPVTASIRTDSSLPKGNENEVDVYTIGDTIACSESQLRLHLQLDRSIRNSQYELAPQKLRVVIMSDRGILAETKLDSEQPWQEWTVSIQAPARWLRAELYGYFNDVCGMLAFTNAMYIDLIDQIDVE</sequence>
<evidence type="ECO:0000313" key="3">
    <source>
        <dbReference type="Proteomes" id="UP001597233"/>
    </source>
</evidence>
<dbReference type="InterPro" id="IPR004013">
    <property type="entry name" value="PHP_dom"/>
</dbReference>
<dbReference type="Pfam" id="PF02811">
    <property type="entry name" value="PHP"/>
    <property type="match status" value="1"/>
</dbReference>
<feature type="domain" description="Polymerase/histidinol phosphatase N-terminal" evidence="1">
    <location>
        <begin position="8"/>
        <end position="73"/>
    </location>
</feature>
<dbReference type="SMART" id="SM00481">
    <property type="entry name" value="POLIIIAc"/>
    <property type="match status" value="1"/>
</dbReference>
<accession>A0ABW4RPU9</accession>
<dbReference type="EMBL" id="JBHUEH010000032">
    <property type="protein sequence ID" value="MFD1888271.1"/>
    <property type="molecule type" value="Genomic_DNA"/>
</dbReference>
<dbReference type="InterPro" id="IPR003141">
    <property type="entry name" value="Pol/His_phosphatase_N"/>
</dbReference>
<proteinExistence type="predicted"/>
<dbReference type="RefSeq" id="WP_347323000.1">
    <property type="nucleotide sequence ID" value="NZ_JBCGUH010000001.1"/>
</dbReference>
<dbReference type="NCBIfam" id="NF038032">
    <property type="entry name" value="CehA_McbA_metalo"/>
    <property type="match status" value="1"/>
</dbReference>
<protein>
    <submittedName>
        <fullName evidence="2">CehA/McbA family metallohydrolase</fullName>
    </submittedName>
</protein>
<organism evidence="2 3">
    <name type="scientific">Paenibacillus wenxiniae</name>
    <dbReference type="NCBI Taxonomy" id="1636843"/>
    <lineage>
        <taxon>Bacteria</taxon>
        <taxon>Bacillati</taxon>
        <taxon>Bacillota</taxon>
        <taxon>Bacilli</taxon>
        <taxon>Bacillales</taxon>
        <taxon>Paenibacillaceae</taxon>
        <taxon>Paenibacillus</taxon>
    </lineage>
</organism>
<dbReference type="Proteomes" id="UP001597233">
    <property type="component" value="Unassembled WGS sequence"/>
</dbReference>
<name>A0ABW4RPU9_9BACL</name>
<dbReference type="Gene3D" id="3.20.20.140">
    <property type="entry name" value="Metal-dependent hydrolases"/>
    <property type="match status" value="1"/>
</dbReference>
<dbReference type="SUPFAM" id="SSF89550">
    <property type="entry name" value="PHP domain-like"/>
    <property type="match status" value="1"/>
</dbReference>
<dbReference type="PANTHER" id="PTHR42924:SF3">
    <property type="entry name" value="POLYMERASE_HISTIDINOL PHOSPHATASE N-TERMINAL DOMAIN-CONTAINING PROTEIN"/>
    <property type="match status" value="1"/>
</dbReference>
<evidence type="ECO:0000313" key="2">
    <source>
        <dbReference type="EMBL" id="MFD1888271.1"/>
    </source>
</evidence>
<dbReference type="InterPro" id="IPR052018">
    <property type="entry name" value="PHP_domain"/>
</dbReference>
<comment type="caution">
    <text evidence="2">The sequence shown here is derived from an EMBL/GenBank/DDBJ whole genome shotgun (WGS) entry which is preliminary data.</text>
</comment>
<evidence type="ECO:0000259" key="1">
    <source>
        <dbReference type="SMART" id="SM00481"/>
    </source>
</evidence>
<gene>
    <name evidence="2" type="ORF">ACFSC9_22555</name>
</gene>
<dbReference type="InterPro" id="IPR016195">
    <property type="entry name" value="Pol/histidinol_Pase-like"/>
</dbReference>
<keyword evidence="3" id="KW-1185">Reference proteome</keyword>
<reference evidence="3" key="1">
    <citation type="journal article" date="2019" name="Int. J. Syst. Evol. Microbiol.">
        <title>The Global Catalogue of Microorganisms (GCM) 10K type strain sequencing project: providing services to taxonomists for standard genome sequencing and annotation.</title>
        <authorList>
            <consortium name="The Broad Institute Genomics Platform"/>
            <consortium name="The Broad Institute Genome Sequencing Center for Infectious Disease"/>
            <person name="Wu L."/>
            <person name="Ma J."/>
        </authorList>
    </citation>
    <scope>NUCLEOTIDE SEQUENCE [LARGE SCALE GENOMIC DNA]</scope>
    <source>
        <strain evidence="3">CCUG 54950</strain>
    </source>
</reference>